<keyword evidence="1" id="KW-0812">Transmembrane</keyword>
<name>A0A9K3LIA9_9STRA</name>
<sequence>MLRTLSTNRTRSVLLLMVVLNSLLMCHGKEFEIATEDRQAEKPPPPQRVDGVNRLDHSKIAPFDKDIRDDCRGLLVHCQSDIFAHVFLQCPATCTQFLQEEGMKGTARNPDALYDVGTLRTYQGKRIDSDRFEGYVLVVAIIPLLPGMAVYYYEMLEYLHGVFAPHVEFVLIPMDLEHGIHIQQRKKGGKVVVLEEESVGTALDSHPWVRHLSSIKPRSGLGTTEGGNENEIRQRPIQTDRATFYVVSADGYYVESLIAPTMALLQQKIALYQKTIDYDL</sequence>
<keyword evidence="1" id="KW-0472">Membrane</keyword>
<evidence type="ECO:0000313" key="3">
    <source>
        <dbReference type="EMBL" id="KAG7362214.1"/>
    </source>
</evidence>
<dbReference type="Proteomes" id="UP000693970">
    <property type="component" value="Unassembled WGS sequence"/>
</dbReference>
<gene>
    <name evidence="3" type="ORF">IV203_025880</name>
</gene>
<evidence type="ECO:0000313" key="4">
    <source>
        <dbReference type="Proteomes" id="UP000693970"/>
    </source>
</evidence>
<comment type="caution">
    <text evidence="3">The sequence shown here is derived from an EMBL/GenBank/DDBJ whole genome shotgun (WGS) entry which is preliminary data.</text>
</comment>
<keyword evidence="1" id="KW-1133">Transmembrane helix</keyword>
<evidence type="ECO:0000256" key="2">
    <source>
        <dbReference type="SAM" id="SignalP"/>
    </source>
</evidence>
<feature type="chain" id="PRO_5039924384" evidence="2">
    <location>
        <begin position="29"/>
        <end position="280"/>
    </location>
</feature>
<dbReference type="AlphaFoldDB" id="A0A9K3LIA9"/>
<proteinExistence type="predicted"/>
<accession>A0A9K3LIA9</accession>
<dbReference type="OrthoDB" id="41259at2759"/>
<reference evidence="3" key="1">
    <citation type="journal article" date="2021" name="Sci. Rep.">
        <title>Diploid genomic architecture of Nitzschia inconspicua, an elite biomass production diatom.</title>
        <authorList>
            <person name="Oliver A."/>
            <person name="Podell S."/>
            <person name="Pinowska A."/>
            <person name="Traller J.C."/>
            <person name="Smith S.R."/>
            <person name="McClure R."/>
            <person name="Beliaev A."/>
            <person name="Bohutskyi P."/>
            <person name="Hill E.A."/>
            <person name="Rabines A."/>
            <person name="Zheng H."/>
            <person name="Allen L.Z."/>
            <person name="Kuo A."/>
            <person name="Grigoriev I.V."/>
            <person name="Allen A.E."/>
            <person name="Hazlebeck D."/>
            <person name="Allen E.E."/>
        </authorList>
    </citation>
    <scope>NUCLEOTIDE SEQUENCE</scope>
    <source>
        <strain evidence="3">Hildebrandi</strain>
    </source>
</reference>
<feature type="transmembrane region" description="Helical" evidence="1">
    <location>
        <begin position="134"/>
        <end position="153"/>
    </location>
</feature>
<feature type="signal peptide" evidence="2">
    <location>
        <begin position="1"/>
        <end position="28"/>
    </location>
</feature>
<organism evidence="3 4">
    <name type="scientific">Nitzschia inconspicua</name>
    <dbReference type="NCBI Taxonomy" id="303405"/>
    <lineage>
        <taxon>Eukaryota</taxon>
        <taxon>Sar</taxon>
        <taxon>Stramenopiles</taxon>
        <taxon>Ochrophyta</taxon>
        <taxon>Bacillariophyta</taxon>
        <taxon>Bacillariophyceae</taxon>
        <taxon>Bacillariophycidae</taxon>
        <taxon>Bacillariales</taxon>
        <taxon>Bacillariaceae</taxon>
        <taxon>Nitzschia</taxon>
    </lineage>
</organism>
<evidence type="ECO:0000256" key="1">
    <source>
        <dbReference type="SAM" id="Phobius"/>
    </source>
</evidence>
<protein>
    <submittedName>
        <fullName evidence="3">Uncharacterized protein</fullName>
    </submittedName>
</protein>
<dbReference type="EMBL" id="JAGRRH010000012">
    <property type="protein sequence ID" value="KAG7362214.1"/>
    <property type="molecule type" value="Genomic_DNA"/>
</dbReference>
<reference evidence="3" key="2">
    <citation type="submission" date="2021-04" db="EMBL/GenBank/DDBJ databases">
        <authorList>
            <person name="Podell S."/>
        </authorList>
    </citation>
    <scope>NUCLEOTIDE SEQUENCE</scope>
    <source>
        <strain evidence="3">Hildebrandi</strain>
    </source>
</reference>
<keyword evidence="2" id="KW-0732">Signal</keyword>
<keyword evidence="4" id="KW-1185">Reference proteome</keyword>